<dbReference type="STRING" id="2903.R1FG75"/>
<reference evidence="4" key="1">
    <citation type="journal article" date="2013" name="Nature">
        <title>Pan genome of the phytoplankton Emiliania underpins its global distribution.</title>
        <authorList>
            <person name="Read B.A."/>
            <person name="Kegel J."/>
            <person name="Klute M.J."/>
            <person name="Kuo A."/>
            <person name="Lefebvre S.C."/>
            <person name="Maumus F."/>
            <person name="Mayer C."/>
            <person name="Miller J."/>
            <person name="Monier A."/>
            <person name="Salamov A."/>
            <person name="Young J."/>
            <person name="Aguilar M."/>
            <person name="Claverie J.M."/>
            <person name="Frickenhaus S."/>
            <person name="Gonzalez K."/>
            <person name="Herman E.K."/>
            <person name="Lin Y.C."/>
            <person name="Napier J."/>
            <person name="Ogata H."/>
            <person name="Sarno A.F."/>
            <person name="Shmutz J."/>
            <person name="Schroeder D."/>
            <person name="de Vargas C."/>
            <person name="Verret F."/>
            <person name="von Dassow P."/>
            <person name="Valentin K."/>
            <person name="Van de Peer Y."/>
            <person name="Wheeler G."/>
            <person name="Dacks J.B."/>
            <person name="Delwiche C.F."/>
            <person name="Dyhrman S.T."/>
            <person name="Glockner G."/>
            <person name="John U."/>
            <person name="Richards T."/>
            <person name="Worden A.Z."/>
            <person name="Zhang X."/>
            <person name="Grigoriev I.V."/>
            <person name="Allen A.E."/>
            <person name="Bidle K."/>
            <person name="Borodovsky M."/>
            <person name="Bowler C."/>
            <person name="Brownlee C."/>
            <person name="Cock J.M."/>
            <person name="Elias M."/>
            <person name="Gladyshev V.N."/>
            <person name="Groth M."/>
            <person name="Guda C."/>
            <person name="Hadaegh A."/>
            <person name="Iglesias-Rodriguez M.D."/>
            <person name="Jenkins J."/>
            <person name="Jones B.M."/>
            <person name="Lawson T."/>
            <person name="Leese F."/>
            <person name="Lindquist E."/>
            <person name="Lobanov A."/>
            <person name="Lomsadze A."/>
            <person name="Malik S.B."/>
            <person name="Marsh M.E."/>
            <person name="Mackinder L."/>
            <person name="Mock T."/>
            <person name="Mueller-Roeber B."/>
            <person name="Pagarete A."/>
            <person name="Parker M."/>
            <person name="Probert I."/>
            <person name="Quesneville H."/>
            <person name="Raines C."/>
            <person name="Rensing S.A."/>
            <person name="Riano-Pachon D.M."/>
            <person name="Richier S."/>
            <person name="Rokitta S."/>
            <person name="Shiraiwa Y."/>
            <person name="Soanes D.M."/>
            <person name="van der Giezen M."/>
            <person name="Wahlund T.M."/>
            <person name="Williams B."/>
            <person name="Wilson W."/>
            <person name="Wolfe G."/>
            <person name="Wurch L.L."/>
        </authorList>
    </citation>
    <scope>NUCLEOTIDE SEQUENCE</scope>
</reference>
<dbReference type="PRINTS" id="PR00380">
    <property type="entry name" value="KINESINHEAVY"/>
</dbReference>
<dbReference type="EnsemblProtists" id="EOD38045">
    <property type="protein sequence ID" value="EOD38045"/>
    <property type="gene ID" value="EMIHUDRAFT_97942"/>
</dbReference>
<dbReference type="GeneID" id="17283315"/>
<accession>A0A0D3KQL0</accession>
<dbReference type="InterPro" id="IPR027640">
    <property type="entry name" value="Kinesin-like_fam"/>
</dbReference>
<evidence type="ECO:0000313" key="4">
    <source>
        <dbReference type="Proteomes" id="UP000013827"/>
    </source>
</evidence>
<dbReference type="GO" id="GO:0008017">
    <property type="term" value="F:microtubule binding"/>
    <property type="evidence" value="ECO:0007669"/>
    <property type="project" value="InterPro"/>
</dbReference>
<dbReference type="InterPro" id="IPR001752">
    <property type="entry name" value="Kinesin_motor_dom"/>
</dbReference>
<dbReference type="GO" id="GO:0005875">
    <property type="term" value="C:microtubule associated complex"/>
    <property type="evidence" value="ECO:0007669"/>
    <property type="project" value="TreeGrafter"/>
</dbReference>
<sequence>MATACRKPKLHKPDIYVRIRPLAAEGGHAEDGTVLQKHLEAWDEASVTVGTQHLFSKGEARYAYPRRVFGTEATQREVTDEIVPGLVESFTAESTSVLFFAYGQTGTGKTRTMLGTEASLRSAEPHEEWGVFPRVCTAAFDKLAALRARGVKCRLSGSAIEFYLGECFDLLSSSRAGNSPVQIEAQSHMPAGESCVPLERPADLAPFFEKVIANRTARSTNFNHASAEHSGSSRSHAALTLTLATLDEASRDYCQTTFTLVDLAGAERPDKVKADVKGGRTDLAPEFLPSLLHARDAGKLSQQEVEQAIPIGFQTKMINFELFSLCSEVLKASECHRKGRPFKLTPMSTPTIKFLSAILDGRARLAMCVTLSPAGRNAWETWFSLQYGADLAKLHAPRIRQKAVHFDKLRKAVAKEAAELQDAVDGMAESHRYYAQKRHRASHAAEQLRRLDALQSGSCREPESR</sequence>
<feature type="binding site" evidence="1">
    <location>
        <begin position="103"/>
        <end position="110"/>
    </location>
    <ligand>
        <name>ATP</name>
        <dbReference type="ChEBI" id="CHEBI:30616"/>
    </ligand>
</feature>
<dbReference type="GO" id="GO:0051231">
    <property type="term" value="P:spindle elongation"/>
    <property type="evidence" value="ECO:0007669"/>
    <property type="project" value="TreeGrafter"/>
</dbReference>
<keyword evidence="4" id="KW-1185">Reference proteome</keyword>
<evidence type="ECO:0000259" key="2">
    <source>
        <dbReference type="PROSITE" id="PS50067"/>
    </source>
</evidence>
<dbReference type="GO" id="GO:0003777">
    <property type="term" value="F:microtubule motor activity"/>
    <property type="evidence" value="ECO:0007669"/>
    <property type="project" value="InterPro"/>
</dbReference>
<keyword evidence="1" id="KW-0547">Nucleotide-binding</keyword>
<organism evidence="3 4">
    <name type="scientific">Emiliania huxleyi (strain CCMP1516)</name>
    <dbReference type="NCBI Taxonomy" id="280463"/>
    <lineage>
        <taxon>Eukaryota</taxon>
        <taxon>Haptista</taxon>
        <taxon>Haptophyta</taxon>
        <taxon>Prymnesiophyceae</taxon>
        <taxon>Isochrysidales</taxon>
        <taxon>Noelaerhabdaceae</taxon>
        <taxon>Emiliania</taxon>
    </lineage>
</organism>
<dbReference type="PaxDb" id="2903-EOD38045"/>
<evidence type="ECO:0000313" key="3">
    <source>
        <dbReference type="EnsemblProtists" id="EOD38045"/>
    </source>
</evidence>
<dbReference type="Proteomes" id="UP000013827">
    <property type="component" value="Unassembled WGS sequence"/>
</dbReference>
<dbReference type="PANTHER" id="PTHR47969">
    <property type="entry name" value="CHROMOSOME-ASSOCIATED KINESIN KIF4A-RELATED"/>
    <property type="match status" value="1"/>
</dbReference>
<dbReference type="GO" id="GO:0005524">
    <property type="term" value="F:ATP binding"/>
    <property type="evidence" value="ECO:0007669"/>
    <property type="project" value="UniProtKB-UniRule"/>
</dbReference>
<evidence type="ECO:0000256" key="1">
    <source>
        <dbReference type="PROSITE-ProRule" id="PRU00283"/>
    </source>
</evidence>
<dbReference type="AlphaFoldDB" id="A0A0D3KQL0"/>
<dbReference type="HOGENOM" id="CLU_588556_0_0_1"/>
<dbReference type="Gene3D" id="3.40.850.10">
    <property type="entry name" value="Kinesin motor domain"/>
    <property type="match status" value="1"/>
</dbReference>
<protein>
    <recommendedName>
        <fullName evidence="2">Kinesin motor domain-containing protein</fullName>
    </recommendedName>
</protein>
<dbReference type="SUPFAM" id="SSF52540">
    <property type="entry name" value="P-loop containing nucleoside triphosphate hydrolases"/>
    <property type="match status" value="1"/>
</dbReference>
<dbReference type="PANTHER" id="PTHR47969:SF9">
    <property type="entry name" value="KINESIN-LIKE PROTEIN"/>
    <property type="match status" value="1"/>
</dbReference>
<dbReference type="SMART" id="SM00129">
    <property type="entry name" value="KISc"/>
    <property type="match status" value="1"/>
</dbReference>
<dbReference type="Pfam" id="PF00225">
    <property type="entry name" value="Kinesin"/>
    <property type="match status" value="1"/>
</dbReference>
<dbReference type="KEGG" id="ehx:EMIHUDRAFT_97942"/>
<keyword evidence="1" id="KW-0067">ATP-binding</keyword>
<proteinExistence type="inferred from homology"/>
<reference evidence="3" key="2">
    <citation type="submission" date="2024-10" db="UniProtKB">
        <authorList>
            <consortium name="EnsemblProtists"/>
        </authorList>
    </citation>
    <scope>IDENTIFICATION</scope>
</reference>
<dbReference type="InterPro" id="IPR036961">
    <property type="entry name" value="Kinesin_motor_dom_sf"/>
</dbReference>
<name>A0A0D3KQL0_EMIH1</name>
<keyword evidence="1" id="KW-0505">Motor protein</keyword>
<dbReference type="RefSeq" id="XP_005790474.1">
    <property type="nucleotide sequence ID" value="XM_005790417.1"/>
</dbReference>
<dbReference type="InterPro" id="IPR027417">
    <property type="entry name" value="P-loop_NTPase"/>
</dbReference>
<dbReference type="PROSITE" id="PS50067">
    <property type="entry name" value="KINESIN_MOTOR_2"/>
    <property type="match status" value="1"/>
</dbReference>
<dbReference type="GO" id="GO:0007052">
    <property type="term" value="P:mitotic spindle organization"/>
    <property type="evidence" value="ECO:0007669"/>
    <property type="project" value="TreeGrafter"/>
</dbReference>
<dbReference type="GO" id="GO:0007018">
    <property type="term" value="P:microtubule-based movement"/>
    <property type="evidence" value="ECO:0007669"/>
    <property type="project" value="InterPro"/>
</dbReference>
<feature type="domain" description="Kinesin motor" evidence="2">
    <location>
        <begin position="12"/>
        <end position="394"/>
    </location>
</feature>
<comment type="similarity">
    <text evidence="1">Belongs to the TRAFAC class myosin-kinesin ATPase superfamily. Kinesin family.</text>
</comment>
<dbReference type="eggNOG" id="KOG0241">
    <property type="taxonomic scope" value="Eukaryota"/>
</dbReference>